<protein>
    <submittedName>
        <fullName evidence="3">Sensor histidine kinase</fullName>
    </submittedName>
</protein>
<dbReference type="AlphaFoldDB" id="A0A4U6CNK3"/>
<comment type="caution">
    <text evidence="3">The sequence shown here is derived from an EMBL/GenBank/DDBJ whole genome shotgun (WGS) entry which is preliminary data.</text>
</comment>
<dbReference type="GO" id="GO:0000155">
    <property type="term" value="F:phosphorelay sensor kinase activity"/>
    <property type="evidence" value="ECO:0007669"/>
    <property type="project" value="InterPro"/>
</dbReference>
<keyword evidence="1" id="KW-1133">Transmembrane helix</keyword>
<dbReference type="EMBL" id="SZVO01000027">
    <property type="protein sequence ID" value="TKT85972.1"/>
    <property type="molecule type" value="Genomic_DNA"/>
</dbReference>
<evidence type="ECO:0000256" key="1">
    <source>
        <dbReference type="SAM" id="Phobius"/>
    </source>
</evidence>
<feature type="transmembrane region" description="Helical" evidence="1">
    <location>
        <begin position="85"/>
        <end position="106"/>
    </location>
</feature>
<keyword evidence="3" id="KW-0808">Transferase</keyword>
<dbReference type="PANTHER" id="PTHR34220">
    <property type="entry name" value="SENSOR HISTIDINE KINASE YPDA"/>
    <property type="match status" value="1"/>
</dbReference>
<dbReference type="GO" id="GO:0016020">
    <property type="term" value="C:membrane"/>
    <property type="evidence" value="ECO:0007669"/>
    <property type="project" value="InterPro"/>
</dbReference>
<evidence type="ECO:0000313" key="3">
    <source>
        <dbReference type="EMBL" id="TKT85972.1"/>
    </source>
</evidence>
<dbReference type="Proteomes" id="UP000304900">
    <property type="component" value="Unassembled WGS sequence"/>
</dbReference>
<keyword evidence="4" id="KW-1185">Reference proteome</keyword>
<keyword evidence="1" id="KW-0472">Membrane</keyword>
<dbReference type="PANTHER" id="PTHR34220:SF7">
    <property type="entry name" value="SENSOR HISTIDINE KINASE YPDA"/>
    <property type="match status" value="1"/>
</dbReference>
<dbReference type="SUPFAM" id="SSF55874">
    <property type="entry name" value="ATPase domain of HSP90 chaperone/DNA topoisomerase II/histidine kinase"/>
    <property type="match status" value="1"/>
</dbReference>
<evidence type="ECO:0000313" key="4">
    <source>
        <dbReference type="Proteomes" id="UP000304900"/>
    </source>
</evidence>
<keyword evidence="1" id="KW-0812">Transmembrane</keyword>
<keyword evidence="3" id="KW-0418">Kinase</keyword>
<feature type="transmembrane region" description="Helical" evidence="1">
    <location>
        <begin position="54"/>
        <end position="73"/>
    </location>
</feature>
<dbReference type="OrthoDB" id="9792992at2"/>
<gene>
    <name evidence="3" type="ORF">FDK13_33055</name>
</gene>
<dbReference type="InterPro" id="IPR010559">
    <property type="entry name" value="Sig_transdc_His_kin_internal"/>
</dbReference>
<sequence length="373" mass="43336">MIIESTPSQNWFFKYKLYHIPFWCAYQYLWWVIAIGNPVKAAGSILFTAMSVKFLFYVVFQVLAICFNLYYLIPKFLEKSRFKEYVTYLLLTILTASLLIVPGYYLAAFFAGKTLTEMYGPDGGCLYFLSTTSFPSTLASMTLAMSIKLTKNWIQTERRQRELEKEKLETELKFLKNQFNPHFLFNTINSIFFLIHKNPDMASDALAKFSELLRYQLYECNDIQIPLTKEIDYMKNFIELEKLRQNDNVQIDLQMNAADTGHIGIAPFVLMIFVENAFKHVSKNSGKTNWIRINLELHNTQLNFSVFNSTSPQLTNDLIHYGGIGLKNVKRRLDLIYPGQYELEIQNTDSDFEVKLSLKLSELAIPKFEEIAA</sequence>
<proteinExistence type="predicted"/>
<reference evidence="3 4" key="1">
    <citation type="submission" date="2019-05" db="EMBL/GenBank/DDBJ databases">
        <title>Dyadobacter AR-3-8 sp. nov., isolated from arctic soil.</title>
        <authorList>
            <person name="Chaudhary D.K."/>
        </authorList>
    </citation>
    <scope>NUCLEOTIDE SEQUENCE [LARGE SCALE GENOMIC DNA]</scope>
    <source>
        <strain evidence="3 4">AR-3-8</strain>
    </source>
</reference>
<dbReference type="Pfam" id="PF06580">
    <property type="entry name" value="His_kinase"/>
    <property type="match status" value="1"/>
</dbReference>
<dbReference type="InterPro" id="IPR050640">
    <property type="entry name" value="Bact_2-comp_sensor_kinase"/>
</dbReference>
<feature type="domain" description="Signal transduction histidine kinase internal region" evidence="2">
    <location>
        <begin position="170"/>
        <end position="248"/>
    </location>
</feature>
<dbReference type="InterPro" id="IPR036890">
    <property type="entry name" value="HATPase_C_sf"/>
</dbReference>
<name>A0A4U6CNK3_9BACT</name>
<evidence type="ECO:0000259" key="2">
    <source>
        <dbReference type="Pfam" id="PF06580"/>
    </source>
</evidence>
<organism evidence="3 4">
    <name type="scientific">Dyadobacter frigoris</name>
    <dbReference type="NCBI Taxonomy" id="2576211"/>
    <lineage>
        <taxon>Bacteria</taxon>
        <taxon>Pseudomonadati</taxon>
        <taxon>Bacteroidota</taxon>
        <taxon>Cytophagia</taxon>
        <taxon>Cytophagales</taxon>
        <taxon>Spirosomataceae</taxon>
        <taxon>Dyadobacter</taxon>
    </lineage>
</organism>
<dbReference type="Gene3D" id="3.30.565.10">
    <property type="entry name" value="Histidine kinase-like ATPase, C-terminal domain"/>
    <property type="match status" value="1"/>
</dbReference>
<accession>A0A4U6CNK3</accession>
<feature type="transmembrane region" description="Helical" evidence="1">
    <location>
        <begin position="17"/>
        <end position="34"/>
    </location>
</feature>